<evidence type="ECO:0000259" key="8">
    <source>
        <dbReference type="SMART" id="SM00986"/>
    </source>
</evidence>
<keyword evidence="1" id="KW-0004">4Fe-4S</keyword>
<keyword evidence="6" id="KW-0411">Iron-sulfur</keyword>
<name>A0ABD6A3I7_9EURY</name>
<evidence type="ECO:0000256" key="2">
    <source>
        <dbReference type="ARBA" id="ARBA00022723"/>
    </source>
</evidence>
<accession>A0ABD6A3I7</accession>
<dbReference type="SMART" id="SM00986">
    <property type="entry name" value="UDG"/>
    <property type="match status" value="1"/>
</dbReference>
<organism evidence="9 10">
    <name type="scientific">Halomarina halobia</name>
    <dbReference type="NCBI Taxonomy" id="3033386"/>
    <lineage>
        <taxon>Archaea</taxon>
        <taxon>Methanobacteriati</taxon>
        <taxon>Methanobacteriota</taxon>
        <taxon>Stenosarchaea group</taxon>
        <taxon>Halobacteria</taxon>
        <taxon>Halobacteriales</taxon>
        <taxon>Natronomonadaceae</taxon>
        <taxon>Halomarina</taxon>
    </lineage>
</organism>
<keyword evidence="2" id="KW-0479">Metal-binding</keyword>
<dbReference type="PANTHER" id="PTHR33693:SF1">
    <property type="entry name" value="TYPE-4 URACIL-DNA GLYCOSYLASE"/>
    <property type="match status" value="1"/>
</dbReference>
<comment type="caution">
    <text evidence="9">The sequence shown here is derived from an EMBL/GenBank/DDBJ whole genome shotgun (WGS) entry which is preliminary data.</text>
</comment>
<dbReference type="Proteomes" id="UP001596547">
    <property type="component" value="Unassembled WGS sequence"/>
</dbReference>
<evidence type="ECO:0000256" key="6">
    <source>
        <dbReference type="ARBA" id="ARBA00023014"/>
    </source>
</evidence>
<reference evidence="9 10" key="1">
    <citation type="journal article" date="2019" name="Int. J. Syst. Evol. Microbiol.">
        <title>The Global Catalogue of Microorganisms (GCM) 10K type strain sequencing project: providing services to taxonomists for standard genome sequencing and annotation.</title>
        <authorList>
            <consortium name="The Broad Institute Genomics Platform"/>
            <consortium name="The Broad Institute Genome Sequencing Center for Infectious Disease"/>
            <person name="Wu L."/>
            <person name="Ma J."/>
        </authorList>
    </citation>
    <scope>NUCLEOTIDE SEQUENCE [LARGE SCALE GENOMIC DNA]</scope>
    <source>
        <strain evidence="9 10">PSR21</strain>
    </source>
</reference>
<protein>
    <submittedName>
        <fullName evidence="9">Uracil-DNA glycosylase family protein</fullName>
    </submittedName>
</protein>
<keyword evidence="3" id="KW-0227">DNA damage</keyword>
<evidence type="ECO:0000256" key="5">
    <source>
        <dbReference type="ARBA" id="ARBA00023004"/>
    </source>
</evidence>
<evidence type="ECO:0000256" key="3">
    <source>
        <dbReference type="ARBA" id="ARBA00022763"/>
    </source>
</evidence>
<keyword evidence="7" id="KW-0234">DNA repair</keyword>
<dbReference type="Pfam" id="PF03167">
    <property type="entry name" value="UDG"/>
    <property type="match status" value="1"/>
</dbReference>
<dbReference type="GO" id="GO:0051539">
    <property type="term" value="F:4 iron, 4 sulfur cluster binding"/>
    <property type="evidence" value="ECO:0007669"/>
    <property type="project" value="UniProtKB-KW"/>
</dbReference>
<keyword evidence="5" id="KW-0408">Iron</keyword>
<dbReference type="SUPFAM" id="SSF52141">
    <property type="entry name" value="Uracil-DNA glycosylase-like"/>
    <property type="match status" value="1"/>
</dbReference>
<evidence type="ECO:0000256" key="4">
    <source>
        <dbReference type="ARBA" id="ARBA00022801"/>
    </source>
</evidence>
<keyword evidence="4" id="KW-0378">Hydrolase</keyword>
<feature type="domain" description="Uracil-DNA glycosylase-like" evidence="8">
    <location>
        <begin position="33"/>
        <end position="186"/>
    </location>
</feature>
<gene>
    <name evidence="9" type="ORF">ACFQPE_00020</name>
</gene>
<proteinExistence type="predicted"/>
<sequence>MDAEQDTLVNPFGMDETCTNCPELCGTRERVVHGYGPVDAEFLVVGEMPGPEADASGVPFDGTPVLDVLERVGFVERSDGDVRVENAYLTYLTRCRHPERGPTDAEVLACDGYLTAEIRMINPEIIVPVGQRVCEALATEYTTRDPGDFDVEAEHATTVRGRGFELVPLHPDPDDDRRDEFVAHLGELLGRDYRQTKGRRGR</sequence>
<dbReference type="AlphaFoldDB" id="A0ABD6A3I7"/>
<dbReference type="GO" id="GO:0006281">
    <property type="term" value="P:DNA repair"/>
    <property type="evidence" value="ECO:0007669"/>
    <property type="project" value="UniProtKB-KW"/>
</dbReference>
<dbReference type="Gene3D" id="3.40.470.10">
    <property type="entry name" value="Uracil-DNA glycosylase-like domain"/>
    <property type="match status" value="1"/>
</dbReference>
<dbReference type="InterPro" id="IPR036895">
    <property type="entry name" value="Uracil-DNA_glycosylase-like_sf"/>
</dbReference>
<dbReference type="EMBL" id="JBHTBF010000001">
    <property type="protein sequence ID" value="MFC7315184.1"/>
    <property type="molecule type" value="Genomic_DNA"/>
</dbReference>
<keyword evidence="10" id="KW-1185">Reference proteome</keyword>
<dbReference type="SMART" id="SM00987">
    <property type="entry name" value="UreE_C"/>
    <property type="match status" value="1"/>
</dbReference>
<evidence type="ECO:0000313" key="10">
    <source>
        <dbReference type="Proteomes" id="UP001596547"/>
    </source>
</evidence>
<dbReference type="InterPro" id="IPR051536">
    <property type="entry name" value="UDG_Type-4/5"/>
</dbReference>
<dbReference type="RefSeq" id="WP_276304590.1">
    <property type="nucleotide sequence ID" value="NZ_CP119992.1"/>
</dbReference>
<evidence type="ECO:0000313" key="9">
    <source>
        <dbReference type="EMBL" id="MFC7315184.1"/>
    </source>
</evidence>
<dbReference type="GO" id="GO:0097506">
    <property type="term" value="F:deaminated base DNA N-glycosylase activity"/>
    <property type="evidence" value="ECO:0007669"/>
    <property type="project" value="UniProtKB-ARBA"/>
</dbReference>
<evidence type="ECO:0000256" key="1">
    <source>
        <dbReference type="ARBA" id="ARBA00022485"/>
    </source>
</evidence>
<evidence type="ECO:0000256" key="7">
    <source>
        <dbReference type="ARBA" id="ARBA00023204"/>
    </source>
</evidence>
<dbReference type="InterPro" id="IPR005122">
    <property type="entry name" value="Uracil-DNA_glycosylase-like"/>
</dbReference>
<dbReference type="GeneID" id="79314142"/>
<dbReference type="PANTHER" id="PTHR33693">
    <property type="entry name" value="TYPE-5 URACIL-DNA GLYCOSYLASE"/>
    <property type="match status" value="1"/>
</dbReference>
<dbReference type="GO" id="GO:0046872">
    <property type="term" value="F:metal ion binding"/>
    <property type="evidence" value="ECO:0007669"/>
    <property type="project" value="UniProtKB-KW"/>
</dbReference>